<dbReference type="GO" id="GO:0003723">
    <property type="term" value="F:RNA binding"/>
    <property type="evidence" value="ECO:0007669"/>
    <property type="project" value="InterPro"/>
</dbReference>
<dbReference type="InterPro" id="IPR029026">
    <property type="entry name" value="tRNA_m1G_MTases_N"/>
</dbReference>
<dbReference type="Pfam" id="PF22435">
    <property type="entry name" value="MRM3-like_sub_bind"/>
    <property type="match status" value="1"/>
</dbReference>
<dbReference type="Gene3D" id="3.40.1280.10">
    <property type="match status" value="1"/>
</dbReference>
<dbReference type="InterPro" id="IPR053888">
    <property type="entry name" value="MRM3-like_sub_bind"/>
</dbReference>
<dbReference type="Proteomes" id="UP001164390">
    <property type="component" value="Chromosome"/>
</dbReference>
<accession>A0AA46TH73</accession>
<dbReference type="InterPro" id="IPR001537">
    <property type="entry name" value="SpoU_MeTrfase"/>
</dbReference>
<evidence type="ECO:0000313" key="5">
    <source>
        <dbReference type="EMBL" id="UYM05215.1"/>
    </source>
</evidence>
<reference evidence="5" key="1">
    <citation type="submission" date="2022-01" db="EMBL/GenBank/DDBJ databases">
        <title>Nocardioidaceae gen. sp. A5X3R13.</title>
        <authorList>
            <person name="Lopez Marin M.A."/>
            <person name="Uhlik O."/>
        </authorList>
    </citation>
    <scope>NUCLEOTIDE SEQUENCE</scope>
    <source>
        <strain evidence="5">A5X3R13</strain>
    </source>
</reference>
<protein>
    <submittedName>
        <fullName evidence="5">RNA methyltransferase</fullName>
    </submittedName>
</protein>
<dbReference type="AlphaFoldDB" id="A0AA46TH73"/>
<evidence type="ECO:0000313" key="6">
    <source>
        <dbReference type="Proteomes" id="UP001164390"/>
    </source>
</evidence>
<dbReference type="Pfam" id="PF00588">
    <property type="entry name" value="SpoU_methylase"/>
    <property type="match status" value="1"/>
</dbReference>
<feature type="domain" description="RNA 2-O ribose methyltransferase substrate binding" evidence="4">
    <location>
        <begin position="41"/>
        <end position="109"/>
    </location>
</feature>
<evidence type="ECO:0000256" key="2">
    <source>
        <dbReference type="ARBA" id="ARBA00022603"/>
    </source>
</evidence>
<dbReference type="SUPFAM" id="SSF55315">
    <property type="entry name" value="L30e-like"/>
    <property type="match status" value="1"/>
</dbReference>
<name>A0AA46TH73_9ACTN</name>
<dbReference type="InterPro" id="IPR051259">
    <property type="entry name" value="rRNA_Methyltransferase"/>
</dbReference>
<keyword evidence="3" id="KW-0808">Transferase</keyword>
<dbReference type="SMART" id="SM00967">
    <property type="entry name" value="SpoU_sub_bind"/>
    <property type="match status" value="1"/>
</dbReference>
<dbReference type="GO" id="GO:0032259">
    <property type="term" value="P:methylation"/>
    <property type="evidence" value="ECO:0007669"/>
    <property type="project" value="UniProtKB-KW"/>
</dbReference>
<evidence type="ECO:0000256" key="1">
    <source>
        <dbReference type="ARBA" id="ARBA00007228"/>
    </source>
</evidence>
<proteinExistence type="inferred from homology"/>
<dbReference type="GO" id="GO:0008173">
    <property type="term" value="F:RNA methyltransferase activity"/>
    <property type="evidence" value="ECO:0007669"/>
    <property type="project" value="InterPro"/>
</dbReference>
<dbReference type="CDD" id="cd18095">
    <property type="entry name" value="SpoU-like_rRNA-MTase"/>
    <property type="match status" value="1"/>
</dbReference>
<evidence type="ECO:0000256" key="3">
    <source>
        <dbReference type="ARBA" id="ARBA00022679"/>
    </source>
</evidence>
<dbReference type="InterPro" id="IPR013123">
    <property type="entry name" value="SpoU_subst-bd"/>
</dbReference>
<dbReference type="InterPro" id="IPR029064">
    <property type="entry name" value="Ribosomal_eL30-like_sf"/>
</dbReference>
<dbReference type="Gene3D" id="3.30.1330.30">
    <property type="match status" value="1"/>
</dbReference>
<dbReference type="PANTHER" id="PTHR43191:SF2">
    <property type="entry name" value="RRNA METHYLTRANSFERASE 3, MITOCHONDRIAL"/>
    <property type="match status" value="1"/>
</dbReference>
<dbReference type="SUPFAM" id="SSF75217">
    <property type="entry name" value="alpha/beta knot"/>
    <property type="match status" value="1"/>
</dbReference>
<sequence>MTRRPDAEPPTPEPLTPTTGRVKRLRRLGTRTYRQQRREFLAEGPRAVRESLGRPGTVLEVFATAAAYDRYLAADATPCTVVDDGVIAALSDTVHPQGIVAHCRFVDEPVAEITARSPRLTAICADVRDPGNAGTVIRCADAAGADAVLFGGHSVDPYNAKAVRASVGSIFHVGIGVDADLVRLVADVRAQGVQVLAADGSGSSDLFALDRSGALRRPTAWLFGNEAWGLPDEVRALADDVVSVPIYGRAESLNLATAAAVCLYTSARAQQVH</sequence>
<dbReference type="GO" id="GO:0006396">
    <property type="term" value="P:RNA processing"/>
    <property type="evidence" value="ECO:0007669"/>
    <property type="project" value="InterPro"/>
</dbReference>
<keyword evidence="2 5" id="KW-0489">Methyltransferase</keyword>
<gene>
    <name evidence="5" type="ORF">L0C25_22310</name>
</gene>
<evidence type="ECO:0000259" key="4">
    <source>
        <dbReference type="SMART" id="SM00967"/>
    </source>
</evidence>
<dbReference type="InterPro" id="IPR029028">
    <property type="entry name" value="Alpha/beta_knot_MTases"/>
</dbReference>
<organism evidence="5 6">
    <name type="scientific">Solicola gregarius</name>
    <dbReference type="NCBI Taxonomy" id="2908642"/>
    <lineage>
        <taxon>Bacteria</taxon>
        <taxon>Bacillati</taxon>
        <taxon>Actinomycetota</taxon>
        <taxon>Actinomycetes</taxon>
        <taxon>Propionibacteriales</taxon>
        <taxon>Nocardioidaceae</taxon>
        <taxon>Solicola</taxon>
    </lineage>
</organism>
<keyword evidence="6" id="KW-1185">Reference proteome</keyword>
<dbReference type="EMBL" id="CP094970">
    <property type="protein sequence ID" value="UYM05215.1"/>
    <property type="molecule type" value="Genomic_DNA"/>
</dbReference>
<dbReference type="KEGG" id="sgrg:L0C25_22310"/>
<comment type="similarity">
    <text evidence="1">Belongs to the class IV-like SAM-binding methyltransferase superfamily. RNA methyltransferase TrmH family.</text>
</comment>
<dbReference type="PANTHER" id="PTHR43191">
    <property type="entry name" value="RRNA METHYLTRANSFERASE 3"/>
    <property type="match status" value="1"/>
</dbReference>
<dbReference type="RefSeq" id="WP_271634009.1">
    <property type="nucleotide sequence ID" value="NZ_CP094970.1"/>
</dbReference>
<dbReference type="GO" id="GO:0005737">
    <property type="term" value="C:cytoplasm"/>
    <property type="evidence" value="ECO:0007669"/>
    <property type="project" value="UniProtKB-ARBA"/>
</dbReference>